<dbReference type="RefSeq" id="WP_387409406.1">
    <property type="nucleotide sequence ID" value="NZ_JBIASD010000004.1"/>
</dbReference>
<sequence length="206" mass="22068">MGIYQDQIVELRDRLNREGHNAGTYLGDDGDGPLADHITIYAPGGSLEISPTADGAFTLRLERDPDGDHPTGVSEVLAEELNADQMVQRVREAIAPSESRAAAAVAATGFGFGPVTEESKTAMVAAIRRNRSKVRRGGWPGVPIGWLPVREGPTLRAMVAEGVLELVTVTKRDKLRENRLADYAYVRLAPAPGTVVDESADPPAQS</sequence>
<organism evidence="1 2">
    <name type="scientific">Microtetraspora malaysiensis</name>
    <dbReference type="NCBI Taxonomy" id="161358"/>
    <lineage>
        <taxon>Bacteria</taxon>
        <taxon>Bacillati</taxon>
        <taxon>Actinomycetota</taxon>
        <taxon>Actinomycetes</taxon>
        <taxon>Streptosporangiales</taxon>
        <taxon>Streptosporangiaceae</taxon>
        <taxon>Microtetraspora</taxon>
    </lineage>
</organism>
<proteinExistence type="predicted"/>
<reference evidence="1 2" key="1">
    <citation type="submission" date="2024-10" db="EMBL/GenBank/DDBJ databases">
        <title>The Natural Products Discovery Center: Release of the First 8490 Sequenced Strains for Exploring Actinobacteria Biosynthetic Diversity.</title>
        <authorList>
            <person name="Kalkreuter E."/>
            <person name="Kautsar S.A."/>
            <person name="Yang D."/>
            <person name="Bader C.D."/>
            <person name="Teijaro C.N."/>
            <person name="Fluegel L."/>
            <person name="Davis C.M."/>
            <person name="Simpson J.R."/>
            <person name="Lauterbach L."/>
            <person name="Steele A.D."/>
            <person name="Gui C."/>
            <person name="Meng S."/>
            <person name="Li G."/>
            <person name="Viehrig K."/>
            <person name="Ye F."/>
            <person name="Su P."/>
            <person name="Kiefer A.F."/>
            <person name="Nichols A."/>
            <person name="Cepeda A.J."/>
            <person name="Yan W."/>
            <person name="Fan B."/>
            <person name="Jiang Y."/>
            <person name="Adhikari A."/>
            <person name="Zheng C.-J."/>
            <person name="Schuster L."/>
            <person name="Cowan T.M."/>
            <person name="Smanski M.J."/>
            <person name="Chevrette M.G."/>
            <person name="De Carvalho L.P.S."/>
            <person name="Shen B."/>
        </authorList>
    </citation>
    <scope>NUCLEOTIDE SEQUENCE [LARGE SCALE GENOMIC DNA]</scope>
    <source>
        <strain evidence="1 2">NPDC002173</strain>
    </source>
</reference>
<keyword evidence="2" id="KW-1185">Reference proteome</keyword>
<gene>
    <name evidence="1" type="ORF">ACFYXI_07430</name>
</gene>
<dbReference type="EMBL" id="JBIASD010000004">
    <property type="protein sequence ID" value="MFF3665410.1"/>
    <property type="molecule type" value="Genomic_DNA"/>
</dbReference>
<evidence type="ECO:0000313" key="2">
    <source>
        <dbReference type="Proteomes" id="UP001602013"/>
    </source>
</evidence>
<protein>
    <submittedName>
        <fullName evidence="1">Uncharacterized protein</fullName>
    </submittedName>
</protein>
<dbReference type="Proteomes" id="UP001602013">
    <property type="component" value="Unassembled WGS sequence"/>
</dbReference>
<accession>A0ABW6SKB6</accession>
<comment type="caution">
    <text evidence="1">The sequence shown here is derived from an EMBL/GenBank/DDBJ whole genome shotgun (WGS) entry which is preliminary data.</text>
</comment>
<evidence type="ECO:0000313" key="1">
    <source>
        <dbReference type="EMBL" id="MFF3665410.1"/>
    </source>
</evidence>
<name>A0ABW6SKB6_9ACTN</name>